<dbReference type="EMBL" id="CP001397">
    <property type="protein sequence ID" value="AGC76360.1"/>
    <property type="molecule type" value="Genomic_DNA"/>
</dbReference>
<organism evidence="1 2">
    <name type="scientific">Nonlabens dokdonensis (strain DSM 17205 / KCTC 12402 / DSW-6)</name>
    <name type="common">Donghaeana dokdonensis</name>
    <dbReference type="NCBI Taxonomy" id="592029"/>
    <lineage>
        <taxon>Bacteria</taxon>
        <taxon>Pseudomonadati</taxon>
        <taxon>Bacteroidota</taxon>
        <taxon>Flavobacteriia</taxon>
        <taxon>Flavobacteriales</taxon>
        <taxon>Flavobacteriaceae</taxon>
        <taxon>Nonlabens</taxon>
    </lineage>
</organism>
<proteinExistence type="predicted"/>
<dbReference type="Proteomes" id="UP000011173">
    <property type="component" value="Chromosome"/>
</dbReference>
<evidence type="ECO:0000313" key="2">
    <source>
        <dbReference type="Proteomes" id="UP000011173"/>
    </source>
</evidence>
<evidence type="ECO:0000313" key="1">
    <source>
        <dbReference type="EMBL" id="AGC76360.1"/>
    </source>
</evidence>
<sequence>MKHKIVKLVLMKYVFKASIVLIFKKNDWLLSENQPLNLNH</sequence>
<accession>L7W450</accession>
<dbReference type="AlphaFoldDB" id="L7W450"/>
<dbReference type="PATRIC" id="fig|592029.3.peg.1222"/>
<protein>
    <submittedName>
        <fullName evidence="1">Uncharacterized protein</fullName>
    </submittedName>
</protein>
<name>L7W450_NONDD</name>
<dbReference type="HOGENOM" id="CLU_3293239_0_0_10"/>
<gene>
    <name evidence="1" type="ordered locus">DDD_1233</name>
</gene>
<reference evidence="1 2" key="1">
    <citation type="journal article" date="2013" name="Genome Biol. Evol.">
        <title>Genomic makeup of the marine flavobacterium Nonlabens (Donghaeana) dokdonensis DSW-6 and identification of a novel class of rhodopsins.</title>
        <authorList>
            <person name="Kwon S.K."/>
            <person name="Kim B.K."/>
            <person name="Song J.Y."/>
            <person name="Kwak M.J."/>
            <person name="Lee C.H."/>
            <person name="Yoon J.H."/>
            <person name="Oh T.K."/>
            <person name="Kim J.F."/>
        </authorList>
    </citation>
    <scope>NUCLEOTIDE SEQUENCE [LARGE SCALE GENOMIC DNA]</scope>
    <source>
        <strain evidence="2">DSM 17205 / KCTC 12402 / DSW-6</strain>
    </source>
</reference>
<dbReference type="KEGG" id="ndo:DDD_1233"/>